<comment type="caution">
    <text evidence="2">The sequence shown here is derived from an EMBL/GenBank/DDBJ whole genome shotgun (WGS) entry which is preliminary data.</text>
</comment>
<dbReference type="AlphaFoldDB" id="A0A4R2PTF6"/>
<evidence type="ECO:0000313" key="3">
    <source>
        <dbReference type="Proteomes" id="UP000294835"/>
    </source>
</evidence>
<dbReference type="GO" id="GO:0044780">
    <property type="term" value="P:bacterial-type flagellum assembly"/>
    <property type="evidence" value="ECO:0007669"/>
    <property type="project" value="InterPro"/>
</dbReference>
<organism evidence="2 3">
    <name type="scientific">Rhodovulum marinum</name>
    <dbReference type="NCBI Taxonomy" id="320662"/>
    <lineage>
        <taxon>Bacteria</taxon>
        <taxon>Pseudomonadati</taxon>
        <taxon>Pseudomonadota</taxon>
        <taxon>Alphaproteobacteria</taxon>
        <taxon>Rhodobacterales</taxon>
        <taxon>Paracoccaceae</taxon>
        <taxon>Rhodovulum</taxon>
    </lineage>
</organism>
<evidence type="ECO:0000313" key="2">
    <source>
        <dbReference type="EMBL" id="TCP39117.1"/>
    </source>
</evidence>
<gene>
    <name evidence="2" type="ORF">EV662_11443</name>
</gene>
<accession>A0A4R2PTF6</accession>
<evidence type="ECO:0008006" key="4">
    <source>
        <dbReference type="Google" id="ProtNLM"/>
    </source>
</evidence>
<feature type="compositionally biased region" description="Polar residues" evidence="1">
    <location>
        <begin position="91"/>
        <end position="112"/>
    </location>
</feature>
<keyword evidence="3" id="KW-1185">Reference proteome</keyword>
<proteinExistence type="predicted"/>
<dbReference type="SUPFAM" id="SSF140566">
    <property type="entry name" value="FlgN-like"/>
    <property type="match status" value="1"/>
</dbReference>
<evidence type="ECO:0000256" key="1">
    <source>
        <dbReference type="SAM" id="MobiDB-lite"/>
    </source>
</evidence>
<name>A0A4R2PTF6_9RHOB</name>
<feature type="region of interest" description="Disordered" evidence="1">
    <location>
        <begin position="83"/>
        <end position="112"/>
    </location>
</feature>
<dbReference type="OrthoDB" id="7869915at2"/>
<dbReference type="RefSeq" id="WP_132465016.1">
    <property type="nucleotide sequence ID" value="NZ_SLXP01000014.1"/>
</dbReference>
<sequence length="112" mass="12237">MTLDDPIEALLLRERDALRRADFPALQDLAEEKERLVADLSARPVPDAAALARLRELAEGNARLMQAVQRGVESAVATLRRARQPAEALTTYDQSGKSSRIGATQGSLTRRA</sequence>
<dbReference type="InterPro" id="IPR036679">
    <property type="entry name" value="FlgN-like_sf"/>
</dbReference>
<dbReference type="Proteomes" id="UP000294835">
    <property type="component" value="Unassembled WGS sequence"/>
</dbReference>
<protein>
    <recommendedName>
        <fullName evidence="4">FlgN protein</fullName>
    </recommendedName>
</protein>
<dbReference type="EMBL" id="SLXP01000014">
    <property type="protein sequence ID" value="TCP39117.1"/>
    <property type="molecule type" value="Genomic_DNA"/>
</dbReference>
<reference evidence="2 3" key="1">
    <citation type="submission" date="2019-03" db="EMBL/GenBank/DDBJ databases">
        <title>Genomic Encyclopedia of Type Strains, Phase IV (KMG-IV): sequencing the most valuable type-strain genomes for metagenomic binning, comparative biology and taxonomic classification.</title>
        <authorList>
            <person name="Goeker M."/>
        </authorList>
    </citation>
    <scope>NUCLEOTIDE SEQUENCE [LARGE SCALE GENOMIC DNA]</scope>
    <source>
        <strain evidence="2 3">DSM 18063</strain>
    </source>
</reference>